<dbReference type="EMBL" id="JAANBB010000011">
    <property type="protein sequence ID" value="KAF7556578.1"/>
    <property type="molecule type" value="Genomic_DNA"/>
</dbReference>
<accession>A0A9P5HJV1</accession>
<sequence>MLQLGAMDRCKAFFHRFLVLLLGAALLSQLALLPARASGFSINSIAEAASADATHGSLLERDSLLPRVERVERHFTDAGSHKIFARALDERLVREGARFICSLNSRDYPPASTWTNVASIQGYVSGWNIVAINQINAEAINTIAPWLNANGLSSALGDYTTVQTRSDQRIPGTSGVPTNAVMKNIYNLAEGTIIVEDVLNPNLAPVIGWSNFLKTMAIFGVAAEDAETMAPLLDIDIPPRDAAGYSMPPLTQWSDIAYLQLVHASGNNQAQVQGVKRIIQFHITNKATQDQIREALGTVAGASLASINIETGGQAAEFLATTDACRALFKTPNGNGGYFLFAQHPTQMGSKTLEKISVFTSNRNQADSEPINGEDTSVWYYMVAHFIDAPESDL</sequence>
<reference evidence="1" key="1">
    <citation type="submission" date="2020-03" db="EMBL/GenBank/DDBJ databases">
        <title>Draft Genome Sequence of Cylindrodendrum hubeiense.</title>
        <authorList>
            <person name="Buettner E."/>
            <person name="Kellner H."/>
        </authorList>
    </citation>
    <scope>NUCLEOTIDE SEQUENCE</scope>
    <source>
        <strain evidence="1">IHI 201604</strain>
    </source>
</reference>
<protein>
    <submittedName>
        <fullName evidence="1">Uncharacterized protein</fullName>
    </submittedName>
</protein>
<dbReference type="OrthoDB" id="5337308at2759"/>
<name>A0A9P5HJV1_9HYPO</name>
<organism evidence="1 2">
    <name type="scientific">Cylindrodendrum hubeiense</name>
    <dbReference type="NCBI Taxonomy" id="595255"/>
    <lineage>
        <taxon>Eukaryota</taxon>
        <taxon>Fungi</taxon>
        <taxon>Dikarya</taxon>
        <taxon>Ascomycota</taxon>
        <taxon>Pezizomycotina</taxon>
        <taxon>Sordariomycetes</taxon>
        <taxon>Hypocreomycetidae</taxon>
        <taxon>Hypocreales</taxon>
        <taxon>Nectriaceae</taxon>
        <taxon>Cylindrodendrum</taxon>
    </lineage>
</organism>
<dbReference type="Proteomes" id="UP000722485">
    <property type="component" value="Unassembled WGS sequence"/>
</dbReference>
<proteinExistence type="predicted"/>
<comment type="caution">
    <text evidence="1">The sequence shown here is derived from an EMBL/GenBank/DDBJ whole genome shotgun (WGS) entry which is preliminary data.</text>
</comment>
<keyword evidence="2" id="KW-1185">Reference proteome</keyword>
<evidence type="ECO:0000313" key="2">
    <source>
        <dbReference type="Proteomes" id="UP000722485"/>
    </source>
</evidence>
<gene>
    <name evidence="1" type="ORF">G7Z17_g1323</name>
</gene>
<evidence type="ECO:0000313" key="1">
    <source>
        <dbReference type="EMBL" id="KAF7556578.1"/>
    </source>
</evidence>
<dbReference type="AlphaFoldDB" id="A0A9P5HJV1"/>